<evidence type="ECO:0000313" key="2">
    <source>
        <dbReference type="Proteomes" id="UP000518300"/>
    </source>
</evidence>
<dbReference type="InterPro" id="IPR016039">
    <property type="entry name" value="Thiolase-like"/>
</dbReference>
<sequence length="342" mass="36871">MVTPVGLTAPAVAAALRAGIVRVRESSFADRHSEPILAGFLNDEFLPELNLPRKTWPRPSARHARMLRLASSALQEAAHGTSKPALLLALPEDDAGLGVEFLEQLAHQSGVELDIRGSRLFPQGRAGGLLALAEAQRRLASTPQELVLVGGVDTYCDLPLLDVMWEQQRLRVHGLSDGFVPGEGASFMLLGRPGRGQRLGLSPVASVLGVGAGIEKGHLYATEPHLGEGLSDAFRELFSSLAGPSPRVRCVYAGLNGESFWSKEWGVAYLRHSQYFEEGFRFEHPIDCMGDPGAALGPLLVSLAAIGLQRGYRDAPCLIWCSSDREARGAALVDAVRRQETR</sequence>
<evidence type="ECO:0008006" key="3">
    <source>
        <dbReference type="Google" id="ProtNLM"/>
    </source>
</evidence>
<dbReference type="Proteomes" id="UP000518300">
    <property type="component" value="Unassembled WGS sequence"/>
</dbReference>
<proteinExistence type="predicted"/>
<dbReference type="Gene3D" id="3.40.47.10">
    <property type="match status" value="1"/>
</dbReference>
<name>A0A848LBM8_9BACT</name>
<comment type="caution">
    <text evidence="1">The sequence shown here is derived from an EMBL/GenBank/DDBJ whole genome shotgun (WGS) entry which is preliminary data.</text>
</comment>
<dbReference type="SUPFAM" id="SSF53901">
    <property type="entry name" value="Thiolase-like"/>
    <property type="match status" value="2"/>
</dbReference>
<dbReference type="EMBL" id="JABBJJ010000051">
    <property type="protein sequence ID" value="NMO15904.1"/>
    <property type="molecule type" value="Genomic_DNA"/>
</dbReference>
<dbReference type="GO" id="GO:0016746">
    <property type="term" value="F:acyltransferase activity"/>
    <property type="evidence" value="ECO:0007669"/>
    <property type="project" value="InterPro"/>
</dbReference>
<organism evidence="1 2">
    <name type="scientific">Pyxidicoccus fallax</name>
    <dbReference type="NCBI Taxonomy" id="394095"/>
    <lineage>
        <taxon>Bacteria</taxon>
        <taxon>Pseudomonadati</taxon>
        <taxon>Myxococcota</taxon>
        <taxon>Myxococcia</taxon>
        <taxon>Myxococcales</taxon>
        <taxon>Cystobacterineae</taxon>
        <taxon>Myxococcaceae</taxon>
        <taxon>Pyxidicoccus</taxon>
    </lineage>
</organism>
<gene>
    <name evidence="1" type="ORF">HG543_13735</name>
</gene>
<evidence type="ECO:0000313" key="1">
    <source>
        <dbReference type="EMBL" id="NMO15904.1"/>
    </source>
</evidence>
<dbReference type="AlphaFoldDB" id="A0A848LBM8"/>
<reference evidence="1 2" key="1">
    <citation type="submission" date="2020-04" db="EMBL/GenBank/DDBJ databases">
        <title>Draft genome of Pyxidicoccus fallax type strain.</title>
        <authorList>
            <person name="Whitworth D.E."/>
        </authorList>
    </citation>
    <scope>NUCLEOTIDE SEQUENCE [LARGE SCALE GENOMIC DNA]</scope>
    <source>
        <strain evidence="1 2">DSM 14698</strain>
    </source>
</reference>
<keyword evidence="2" id="KW-1185">Reference proteome</keyword>
<accession>A0A848LBM8</accession>
<protein>
    <recommendedName>
        <fullName evidence="3">Beta-ketoacyl synthase N-terminal domain-containing protein</fullName>
    </recommendedName>
</protein>